<dbReference type="RefSeq" id="WP_053582598.1">
    <property type="nucleotide sequence ID" value="NZ_LGRV01000003.1"/>
</dbReference>
<dbReference type="EMBL" id="LGRV01000003">
    <property type="protein sequence ID" value="KOS67786.1"/>
    <property type="molecule type" value="Genomic_DNA"/>
</dbReference>
<feature type="transmembrane region" description="Helical" evidence="1">
    <location>
        <begin position="12"/>
        <end position="31"/>
    </location>
</feature>
<gene>
    <name evidence="2" type="ORF">AEA09_03915</name>
</gene>
<dbReference type="PROSITE" id="PS51257">
    <property type="entry name" value="PROKAR_LIPOPROTEIN"/>
    <property type="match status" value="1"/>
</dbReference>
<evidence type="ECO:0008006" key="4">
    <source>
        <dbReference type="Google" id="ProtNLM"/>
    </source>
</evidence>
<comment type="caution">
    <text evidence="2">The sequence shown here is derived from an EMBL/GenBank/DDBJ whole genome shotgun (WGS) entry which is preliminary data.</text>
</comment>
<name>A0ABR5JZ81_9BACI</name>
<organism evidence="2 3">
    <name type="scientific">Lysinibacillus contaminans</name>
    <dbReference type="NCBI Taxonomy" id="1293441"/>
    <lineage>
        <taxon>Bacteria</taxon>
        <taxon>Bacillati</taxon>
        <taxon>Bacillota</taxon>
        <taxon>Bacilli</taxon>
        <taxon>Bacillales</taxon>
        <taxon>Bacillaceae</taxon>
        <taxon>Lysinibacillus</taxon>
    </lineage>
</organism>
<keyword evidence="1" id="KW-0472">Membrane</keyword>
<dbReference type="Proteomes" id="UP000050668">
    <property type="component" value="Unassembled WGS sequence"/>
</dbReference>
<sequence>MEKIERSELKLKDYRALIIFTIVLSIFFIFGCSDGKEDNQIDFGLIASEKTLPDSFYDVSSGGLDYMVRKSINQSEFEEAWNFYRFENKTPKVDLDKKDIIFIGTVESNSCPYEIDNENMELSPVNKAIKLTLPKQYGACFLAATPRTFVIEIDKETSKDIKNLVIIDESGEETIIPFK</sequence>
<proteinExistence type="predicted"/>
<evidence type="ECO:0000313" key="2">
    <source>
        <dbReference type="EMBL" id="KOS67786.1"/>
    </source>
</evidence>
<evidence type="ECO:0000313" key="3">
    <source>
        <dbReference type="Proteomes" id="UP000050668"/>
    </source>
</evidence>
<keyword evidence="1" id="KW-1133">Transmembrane helix</keyword>
<evidence type="ECO:0000256" key="1">
    <source>
        <dbReference type="SAM" id="Phobius"/>
    </source>
</evidence>
<accession>A0ABR5JZ81</accession>
<keyword evidence="3" id="KW-1185">Reference proteome</keyword>
<keyword evidence="1" id="KW-0812">Transmembrane</keyword>
<reference evidence="3" key="1">
    <citation type="submission" date="2015-07" db="EMBL/GenBank/DDBJ databases">
        <title>Fjat-14205 dsm 2895.</title>
        <authorList>
            <person name="Liu B."/>
            <person name="Wang J."/>
            <person name="Zhu Y."/>
            <person name="Liu G."/>
            <person name="Chen Q."/>
            <person name="Chen Z."/>
            <person name="Lan J."/>
            <person name="Che J."/>
            <person name="Ge C."/>
            <person name="Shi H."/>
            <person name="Pan Z."/>
            <person name="Liu X."/>
        </authorList>
    </citation>
    <scope>NUCLEOTIDE SEQUENCE [LARGE SCALE GENOMIC DNA]</scope>
    <source>
        <strain evidence="3">DSM 25560</strain>
    </source>
</reference>
<protein>
    <recommendedName>
        <fullName evidence="4">Lipoprotein</fullName>
    </recommendedName>
</protein>